<dbReference type="InterPro" id="IPR000254">
    <property type="entry name" value="CBD"/>
</dbReference>
<proteinExistence type="predicted"/>
<dbReference type="GO" id="GO:0030248">
    <property type="term" value="F:cellulose binding"/>
    <property type="evidence" value="ECO:0007669"/>
    <property type="project" value="InterPro"/>
</dbReference>
<dbReference type="InterPro" id="IPR035971">
    <property type="entry name" value="CBD_sf"/>
</dbReference>
<dbReference type="GeneID" id="28737609"/>
<dbReference type="PROSITE" id="PS00562">
    <property type="entry name" value="CBM1_1"/>
    <property type="match status" value="1"/>
</dbReference>
<dbReference type="InterPro" id="IPR007112">
    <property type="entry name" value="Expansin/allergen_DPBB_dom"/>
</dbReference>
<feature type="region of interest" description="Disordered" evidence="2">
    <location>
        <begin position="60"/>
        <end position="98"/>
    </location>
</feature>
<evidence type="ECO:0000259" key="4">
    <source>
        <dbReference type="PROSITE" id="PS50842"/>
    </source>
</evidence>
<dbReference type="VEuPathDB" id="FungiDB:AB675_5513"/>
<dbReference type="InterPro" id="IPR036908">
    <property type="entry name" value="RlpA-like_sf"/>
</dbReference>
<evidence type="ECO:0000256" key="3">
    <source>
        <dbReference type="SAM" id="SignalP"/>
    </source>
</evidence>
<dbReference type="Gene3D" id="2.40.40.10">
    <property type="entry name" value="RlpA-like domain"/>
    <property type="match status" value="1"/>
</dbReference>
<comment type="caution">
    <text evidence="6">The sequence shown here is derived from an EMBL/GenBank/DDBJ whole genome shotgun (WGS) entry which is preliminary data.</text>
</comment>
<protein>
    <recommendedName>
        <fullName evidence="8">CBM1 domain-containing protein</fullName>
    </recommendedName>
</protein>
<gene>
    <name evidence="6" type="ORF">AB675_5513</name>
</gene>
<keyword evidence="7" id="KW-1185">Reference proteome</keyword>
<dbReference type="SMART" id="SM00236">
    <property type="entry name" value="fCBD"/>
    <property type="match status" value="1"/>
</dbReference>
<organism evidence="6 7">
    <name type="scientific">Cyphellophora attinorum</name>
    <dbReference type="NCBI Taxonomy" id="1664694"/>
    <lineage>
        <taxon>Eukaryota</taxon>
        <taxon>Fungi</taxon>
        <taxon>Dikarya</taxon>
        <taxon>Ascomycota</taxon>
        <taxon>Pezizomycotina</taxon>
        <taxon>Eurotiomycetes</taxon>
        <taxon>Chaetothyriomycetidae</taxon>
        <taxon>Chaetothyriales</taxon>
        <taxon>Cyphellophoraceae</taxon>
        <taxon>Cyphellophora</taxon>
    </lineage>
</organism>
<evidence type="ECO:0008006" key="8">
    <source>
        <dbReference type="Google" id="ProtNLM"/>
    </source>
</evidence>
<evidence type="ECO:0000256" key="2">
    <source>
        <dbReference type="SAM" id="MobiDB-lite"/>
    </source>
</evidence>
<dbReference type="RefSeq" id="XP_018002017.1">
    <property type="nucleotide sequence ID" value="XM_018145729.1"/>
</dbReference>
<dbReference type="PROSITE" id="PS50842">
    <property type="entry name" value="EXPANSIN_EG45"/>
    <property type="match status" value="1"/>
</dbReference>
<evidence type="ECO:0000313" key="7">
    <source>
        <dbReference type="Proteomes" id="UP000038010"/>
    </source>
</evidence>
<name>A0A0N1P041_9EURO</name>
<dbReference type="GO" id="GO:0005975">
    <property type="term" value="P:carbohydrate metabolic process"/>
    <property type="evidence" value="ECO:0007669"/>
    <property type="project" value="InterPro"/>
</dbReference>
<dbReference type="PROSITE" id="PS51164">
    <property type="entry name" value="CBM1_2"/>
    <property type="match status" value="1"/>
</dbReference>
<feature type="chain" id="PRO_5005879487" description="CBM1 domain-containing protein" evidence="3">
    <location>
        <begin position="18"/>
        <end position="254"/>
    </location>
</feature>
<feature type="signal peptide" evidence="3">
    <location>
        <begin position="1"/>
        <end position="17"/>
    </location>
</feature>
<feature type="compositionally biased region" description="Low complexity" evidence="2">
    <location>
        <begin position="69"/>
        <end position="89"/>
    </location>
</feature>
<dbReference type="Pfam" id="PF00734">
    <property type="entry name" value="CBM_1"/>
    <property type="match status" value="1"/>
</dbReference>
<keyword evidence="1 3" id="KW-0732">Signal</keyword>
<evidence type="ECO:0000256" key="1">
    <source>
        <dbReference type="ARBA" id="ARBA00022729"/>
    </source>
</evidence>
<evidence type="ECO:0000313" key="6">
    <source>
        <dbReference type="EMBL" id="KPI42054.1"/>
    </source>
</evidence>
<dbReference type="Proteomes" id="UP000038010">
    <property type="component" value="Unassembled WGS sequence"/>
</dbReference>
<accession>A0A0N1P041</accession>
<dbReference type="SUPFAM" id="SSF50685">
    <property type="entry name" value="Barwin-like endoglucanases"/>
    <property type="match status" value="1"/>
</dbReference>
<sequence>MRSTAVLIAAVVGTALAAQQPYSQCGGQNFSGDKTCVSGWTCVYSNPYYSQCLQSTGGNGGGSGGGNSGATTARPTTTTTRAGTSPTPSSGGGSGGSSGSGTTYKSSFTFYGAGDTFGSPNCNTNTAACGFYTNPGFSAAASQNIFGVGPGAGAGPACGTCWRLTAQTDSSGNKLSNAGNSIVVMVNNLCPAQGNPLCAQNGLTGTNQYGANVNFDLCRDSGASAAMFGNSGVGLALGTAQQVSCSSYSGTVVH</sequence>
<dbReference type="EMBL" id="LFJN01000008">
    <property type="protein sequence ID" value="KPI42054.1"/>
    <property type="molecule type" value="Genomic_DNA"/>
</dbReference>
<dbReference type="AlphaFoldDB" id="A0A0N1P041"/>
<dbReference type="STRING" id="1664694.A0A0N1P041"/>
<dbReference type="Pfam" id="PF22514">
    <property type="entry name" value="EXPB1_D1"/>
    <property type="match status" value="1"/>
</dbReference>
<dbReference type="GO" id="GO:0005576">
    <property type="term" value="C:extracellular region"/>
    <property type="evidence" value="ECO:0007669"/>
    <property type="project" value="InterPro"/>
</dbReference>
<feature type="domain" description="CBM1" evidence="5">
    <location>
        <begin position="17"/>
        <end position="53"/>
    </location>
</feature>
<dbReference type="OrthoDB" id="5823761at2759"/>
<feature type="domain" description="Expansin-like EG45" evidence="4">
    <location>
        <begin position="126"/>
        <end position="250"/>
    </location>
</feature>
<dbReference type="SUPFAM" id="SSF57180">
    <property type="entry name" value="Cellulose-binding domain"/>
    <property type="match status" value="1"/>
</dbReference>
<reference evidence="6 7" key="1">
    <citation type="submission" date="2015-06" db="EMBL/GenBank/DDBJ databases">
        <title>Draft genome of the ant-associated black yeast Phialophora attae CBS 131958.</title>
        <authorList>
            <person name="Moreno L.F."/>
            <person name="Stielow B.J."/>
            <person name="de Hoog S."/>
            <person name="Vicente V.A."/>
            <person name="Weiss V.A."/>
            <person name="de Vries M."/>
            <person name="Cruz L.M."/>
            <person name="Souza E.M."/>
        </authorList>
    </citation>
    <scope>NUCLEOTIDE SEQUENCE [LARGE SCALE GENOMIC DNA]</scope>
    <source>
        <strain evidence="6 7">CBS 131958</strain>
    </source>
</reference>
<evidence type="ECO:0000259" key="5">
    <source>
        <dbReference type="PROSITE" id="PS51164"/>
    </source>
</evidence>